<protein>
    <submittedName>
        <fullName evidence="3">Glycosyl transferase</fullName>
    </submittedName>
</protein>
<keyword evidence="3" id="KW-0808">Transferase</keyword>
<feature type="domain" description="Glycosyltransferase 2-like" evidence="2">
    <location>
        <begin position="10"/>
        <end position="128"/>
    </location>
</feature>
<dbReference type="SUPFAM" id="SSF53448">
    <property type="entry name" value="Nucleotide-diphospho-sugar transferases"/>
    <property type="match status" value="1"/>
</dbReference>
<keyword evidence="1" id="KW-0472">Membrane</keyword>
<sequence>MPVKHPKVAVLLAAYNGMQWIEEQLASILAQLAVDVTIYISIDPSDDGTKAWCAAYAAVHPNIVLLPDAGRFGGASRNFFRLIRDVDIDAYDFVAFADQDDRWHADKLQRATSTLLREGCDAYSSNVLAFWPDGKTHVLNKAQPQVQWDFLFEAAGPGCTYVMSKPLVRSLKASMLAQWDALQHVSLHDWYCYAFARSHGFRWYIDPLPSMDYRQHERNQVGANKGLSPLIARYKTIHDGWWFSQVRMIATLVGQDQTTFVQSWLPLRRLQLIGLSFSAWRCRRRLRDKVFFFCICWATALIGNHVK</sequence>
<proteinExistence type="predicted"/>
<accession>A0ABM5ZS11</accession>
<evidence type="ECO:0000259" key="2">
    <source>
        <dbReference type="Pfam" id="PF00535"/>
    </source>
</evidence>
<dbReference type="GO" id="GO:0016740">
    <property type="term" value="F:transferase activity"/>
    <property type="evidence" value="ECO:0007669"/>
    <property type="project" value="UniProtKB-KW"/>
</dbReference>
<dbReference type="Gene3D" id="3.90.550.10">
    <property type="entry name" value="Spore Coat Polysaccharide Biosynthesis Protein SpsA, Chain A"/>
    <property type="match status" value="1"/>
</dbReference>
<dbReference type="InterPro" id="IPR001173">
    <property type="entry name" value="Glyco_trans_2-like"/>
</dbReference>
<dbReference type="EMBL" id="CP014205">
    <property type="protein sequence ID" value="AMQ86324.1"/>
    <property type="molecule type" value="Genomic_DNA"/>
</dbReference>
<reference evidence="3" key="1">
    <citation type="submission" date="2017-12" db="EMBL/GenBank/DDBJ databases">
        <title>Pseudomonas sp. MS586 complete sequence.</title>
        <authorList>
            <person name="Lu S."/>
            <person name="Deng P."/>
        </authorList>
    </citation>
    <scope>NUCLEOTIDE SEQUENCE</scope>
    <source>
        <strain evidence="3">MS586</strain>
    </source>
</reference>
<dbReference type="InterPro" id="IPR029044">
    <property type="entry name" value="Nucleotide-diphossugar_trans"/>
</dbReference>
<evidence type="ECO:0000256" key="1">
    <source>
        <dbReference type="ARBA" id="ARBA00022519"/>
    </source>
</evidence>
<gene>
    <name evidence="3" type="ORF">AWU82_24300</name>
</gene>
<keyword evidence="4" id="KW-1185">Reference proteome</keyword>
<dbReference type="Pfam" id="PF00535">
    <property type="entry name" value="Glycos_transf_2"/>
    <property type="match status" value="1"/>
</dbReference>
<evidence type="ECO:0000313" key="4">
    <source>
        <dbReference type="Proteomes" id="UP000075187"/>
    </source>
</evidence>
<organism evidence="3 4">
    <name type="scientific">Pseudomonas glycinae</name>
    <dbReference type="NCBI Taxonomy" id="1785145"/>
    <lineage>
        <taxon>Bacteria</taxon>
        <taxon>Pseudomonadati</taxon>
        <taxon>Pseudomonadota</taxon>
        <taxon>Gammaproteobacteria</taxon>
        <taxon>Pseudomonadales</taxon>
        <taxon>Pseudomonadaceae</taxon>
        <taxon>Pseudomonas</taxon>
    </lineage>
</organism>
<dbReference type="Proteomes" id="UP000075187">
    <property type="component" value="Chromosome"/>
</dbReference>
<dbReference type="RefSeq" id="WP_064383381.1">
    <property type="nucleotide sequence ID" value="NZ_BQIG01000015.1"/>
</dbReference>
<name>A0ABM5ZS11_9PSED</name>
<keyword evidence="1" id="KW-1003">Cell membrane</keyword>
<evidence type="ECO:0000313" key="3">
    <source>
        <dbReference type="EMBL" id="AMQ86324.1"/>
    </source>
</evidence>
<keyword evidence="1" id="KW-0997">Cell inner membrane</keyword>